<evidence type="ECO:0000256" key="1">
    <source>
        <dbReference type="ARBA" id="ARBA00005664"/>
    </source>
</evidence>
<dbReference type="EMBL" id="KV745909">
    <property type="protein sequence ID" value="OCK73183.1"/>
    <property type="molecule type" value="Genomic_DNA"/>
</dbReference>
<keyword evidence="2" id="KW-0328">Glycosyltransferase</keyword>
<dbReference type="GO" id="GO:0000139">
    <property type="term" value="C:Golgi membrane"/>
    <property type="evidence" value="ECO:0007669"/>
    <property type="project" value="TreeGrafter"/>
</dbReference>
<dbReference type="Pfam" id="PF05637">
    <property type="entry name" value="Glyco_transf_34"/>
    <property type="match status" value="1"/>
</dbReference>
<dbReference type="OrthoDB" id="3763672at2759"/>
<evidence type="ECO:0000256" key="2">
    <source>
        <dbReference type="ARBA" id="ARBA00022676"/>
    </source>
</evidence>
<sequence>MHTSHVKTLSLTDSIRGFYDALRLPVFAPSYTDSNGTIYELECDPLWTTSLGKDIIIVDIDTRVPTGFNQVFNNRTMDWERLGDGKYMDVDVGLTSEAVLNHYFYAQIHGYDYKFYQAEKIPDHHDSWVKVHGVAELLHEYRFVIFIDADAVIHHLEVPMEWLFNRWNITANTSIAMPVDVERDDCVTCDSKGKIMMNTGFIIAQQLDRTFDIFDAWMNCTDEKRYPGCAEWKTAWAHEQRAFSDYIRYEFDREEDVKEISCFDANGYPEKPDYVRTNCNGDFVRHHWVFKDVAKTAIGNSVMQSITEMLQKQILKEKEHIVVNKTKEAEENGEPRLVLDVAVDLSQDPDSRRLRRGMYR</sequence>
<dbReference type="PANTHER" id="PTHR31306">
    <property type="entry name" value="ALPHA-1,6-MANNOSYLTRANSFERASE MNN11-RELATED"/>
    <property type="match status" value="1"/>
</dbReference>
<evidence type="ECO:0008006" key="6">
    <source>
        <dbReference type="Google" id="ProtNLM"/>
    </source>
</evidence>
<dbReference type="AlphaFoldDB" id="A0A8E2DX39"/>
<gene>
    <name evidence="4" type="ORF">K432DRAFT_13642</name>
</gene>
<reference evidence="4 5" key="1">
    <citation type="journal article" date="2016" name="Nat. Commun.">
        <title>Ectomycorrhizal ecology is imprinted in the genome of the dominant symbiotic fungus Cenococcum geophilum.</title>
        <authorList>
            <consortium name="DOE Joint Genome Institute"/>
            <person name="Peter M."/>
            <person name="Kohler A."/>
            <person name="Ohm R.A."/>
            <person name="Kuo A."/>
            <person name="Krutzmann J."/>
            <person name="Morin E."/>
            <person name="Arend M."/>
            <person name="Barry K.W."/>
            <person name="Binder M."/>
            <person name="Choi C."/>
            <person name="Clum A."/>
            <person name="Copeland A."/>
            <person name="Grisel N."/>
            <person name="Haridas S."/>
            <person name="Kipfer T."/>
            <person name="LaButti K."/>
            <person name="Lindquist E."/>
            <person name="Lipzen A."/>
            <person name="Maire R."/>
            <person name="Meier B."/>
            <person name="Mihaltcheva S."/>
            <person name="Molinier V."/>
            <person name="Murat C."/>
            <person name="Poggeler S."/>
            <person name="Quandt C.A."/>
            <person name="Sperisen C."/>
            <person name="Tritt A."/>
            <person name="Tisserant E."/>
            <person name="Crous P.W."/>
            <person name="Henrissat B."/>
            <person name="Nehls U."/>
            <person name="Egli S."/>
            <person name="Spatafora J.W."/>
            <person name="Grigoriev I.V."/>
            <person name="Martin F.M."/>
        </authorList>
    </citation>
    <scope>NUCLEOTIDE SEQUENCE [LARGE SCALE GENOMIC DNA]</scope>
    <source>
        <strain evidence="4 5">CBS 459.81</strain>
    </source>
</reference>
<evidence type="ECO:0000313" key="4">
    <source>
        <dbReference type="EMBL" id="OCK73183.1"/>
    </source>
</evidence>
<protein>
    <recommendedName>
        <fullName evidence="6">Nucleotide-diphospho-sugar transferase domain-containing protein</fullName>
    </recommendedName>
</protein>
<accession>A0A8E2DX39</accession>
<dbReference type="Proteomes" id="UP000250266">
    <property type="component" value="Unassembled WGS sequence"/>
</dbReference>
<dbReference type="Gene3D" id="3.90.550.10">
    <property type="entry name" value="Spore Coat Polysaccharide Biosynthesis Protein SpsA, Chain A"/>
    <property type="match status" value="1"/>
</dbReference>
<name>A0A8E2DX39_9PEZI</name>
<keyword evidence="3" id="KW-0808">Transferase</keyword>
<proteinExistence type="inferred from homology"/>
<dbReference type="GO" id="GO:0016757">
    <property type="term" value="F:glycosyltransferase activity"/>
    <property type="evidence" value="ECO:0007669"/>
    <property type="project" value="UniProtKB-KW"/>
</dbReference>
<dbReference type="InterPro" id="IPR029044">
    <property type="entry name" value="Nucleotide-diphossugar_trans"/>
</dbReference>
<organism evidence="4 5">
    <name type="scientific">Lepidopterella palustris CBS 459.81</name>
    <dbReference type="NCBI Taxonomy" id="1314670"/>
    <lineage>
        <taxon>Eukaryota</taxon>
        <taxon>Fungi</taxon>
        <taxon>Dikarya</taxon>
        <taxon>Ascomycota</taxon>
        <taxon>Pezizomycotina</taxon>
        <taxon>Dothideomycetes</taxon>
        <taxon>Pleosporomycetidae</taxon>
        <taxon>Mytilinidiales</taxon>
        <taxon>Argynnaceae</taxon>
        <taxon>Lepidopterella</taxon>
    </lineage>
</organism>
<keyword evidence="5" id="KW-1185">Reference proteome</keyword>
<evidence type="ECO:0000313" key="5">
    <source>
        <dbReference type="Proteomes" id="UP000250266"/>
    </source>
</evidence>
<evidence type="ECO:0000256" key="3">
    <source>
        <dbReference type="ARBA" id="ARBA00022679"/>
    </source>
</evidence>
<comment type="similarity">
    <text evidence="1">Belongs to the glycosyltransferase 34 family.</text>
</comment>
<dbReference type="PANTHER" id="PTHR31306:SF3">
    <property type="entry name" value="NUCLEOTIDE-DIPHOSPHO-SUGAR TRANSFERASE DOMAIN-CONTAINING PROTEIN"/>
    <property type="match status" value="1"/>
</dbReference>
<dbReference type="InterPro" id="IPR008630">
    <property type="entry name" value="Glyco_trans_34"/>
</dbReference>
<dbReference type="GO" id="GO:0006487">
    <property type="term" value="P:protein N-linked glycosylation"/>
    <property type="evidence" value="ECO:0007669"/>
    <property type="project" value="TreeGrafter"/>
</dbReference>